<dbReference type="FunFam" id="3.30.200.20:FF:000328">
    <property type="entry name" value="Leucine-rich repeat protein kinase family protein"/>
    <property type="match status" value="1"/>
</dbReference>
<keyword evidence="9" id="KW-0677">Repeat</keyword>
<evidence type="ECO:0000313" key="23">
    <source>
        <dbReference type="EMBL" id="KAK7276140.1"/>
    </source>
</evidence>
<keyword evidence="6" id="KW-0808">Transferase</keyword>
<evidence type="ECO:0000259" key="22">
    <source>
        <dbReference type="PROSITE" id="PS50011"/>
    </source>
</evidence>
<evidence type="ECO:0000256" key="20">
    <source>
        <dbReference type="SAM" id="Phobius"/>
    </source>
</evidence>
<feature type="transmembrane region" description="Helical" evidence="20">
    <location>
        <begin position="551"/>
        <end position="575"/>
    </location>
</feature>
<accession>A0AAN9FHW1</accession>
<comment type="subcellular location">
    <subcellularLocation>
        <location evidence="1">Membrane</location>
        <topology evidence="1">Single-pass type I membrane protein</topology>
    </subcellularLocation>
</comment>
<evidence type="ECO:0000256" key="8">
    <source>
        <dbReference type="ARBA" id="ARBA00022729"/>
    </source>
</evidence>
<dbReference type="Gene3D" id="1.10.510.10">
    <property type="entry name" value="Transferase(Phosphotransferase) domain 1"/>
    <property type="match status" value="1"/>
</dbReference>
<evidence type="ECO:0000256" key="13">
    <source>
        <dbReference type="ARBA" id="ARBA00022989"/>
    </source>
</evidence>
<evidence type="ECO:0000256" key="10">
    <source>
        <dbReference type="ARBA" id="ARBA00022741"/>
    </source>
</evidence>
<evidence type="ECO:0000256" key="19">
    <source>
        <dbReference type="PROSITE-ProRule" id="PRU10141"/>
    </source>
</evidence>
<keyword evidence="7 20" id="KW-0812">Transmembrane</keyword>
<evidence type="ECO:0000256" key="16">
    <source>
        <dbReference type="ARBA" id="ARBA00023180"/>
    </source>
</evidence>
<dbReference type="InterPro" id="IPR013210">
    <property type="entry name" value="LRR_N_plant-typ"/>
</dbReference>
<feature type="domain" description="Protein kinase" evidence="22">
    <location>
        <begin position="616"/>
        <end position="890"/>
    </location>
</feature>
<dbReference type="CDD" id="cd14066">
    <property type="entry name" value="STKc_IRAK"/>
    <property type="match status" value="1"/>
</dbReference>
<keyword evidence="16" id="KW-0325">Glycoprotein</keyword>
<dbReference type="InterPro" id="IPR000719">
    <property type="entry name" value="Prot_kinase_dom"/>
</dbReference>
<name>A0AAN9FHW1_CROPI</name>
<sequence length="946" mass="104143">MYLSKGVKCEVFLCLIWFCCYLLLAASQNNGVTRPTEVDALRIIKGRLIDINGNLSSWSHGDPCTSKWTGVGCSNTTLVDGYLHVQKLQLLNMNLSGTLAPEIGSLSYLQILDFMWNNISGSIPKEIGNIKTLKLLLLNGNELTGPLPVELGYLPNLDRLQIDQNKINGSIPTSFANLNSTQHFHMNNNSLSGQIPKEISRLGSLIHLLLDNNNLSGYLPTELSEMPSLKILQLDNNNFGGNSIPDSYGNMSKLLKLSLRNCNLKGHIPDLSKIPHLGYLDISFNQLNGTIPPNKLSEDITTIDLSYNKLTGTIPSYFSDLPLLQKLSLANNSLSGNVPSTIWQNKILNATDKLLLDLQNNQLMSISGSTNLPPNVSLALEGNPLCSNVTFAQFCGSESTVGANGHSNVSCPRQACPPPYEYSVECFCAVPLSIVYRLKSPGFSDFRTYVKTFGSYLTNTLNIHLNQLFIVSFTWEEGPRLTMFLKLFPEFVGDRSSHTFNTSEVLRIRSSFIEWDMMDNDIFGPYELLDFPLPDTYRDENSSSSGISKGALAGIILGALASAIASSAIVTLLVLRTRLRNYRALSKRHHASRISIKIDGIRSFLYEAMASATDNFNNSAQIGQGGYGKVYKGTLSDGTVVAIKRAQEGSLQGEKEFLTEIQLLSRLHHRHLLSLIGYCDEEGEQMLVYEYIPNGNLRDRLSAYSKEPLTFSMRVKIAMESAKGLLYLHTEADPPIFHRDVKASNILLDSRLSAKVSDFGLSRLAPVPDVEGVVPGHVSTVVKGTPGYLDPEYFLTRKLTDKSDVYSLGVVFLELLTGKPPISHGKNIIREVSVEYQAGGVFSVIDKRMESYPSEHAEKFLTLALKCCKDSPDARPKMAEVVRELENIWSMMPETNAKGGDYAASSDSGSIFSSLPSSSTIKTLFVSSDVFGSDLVSGDIPNIKPR</sequence>
<comment type="similarity">
    <text evidence="2">Belongs to the protein kinase superfamily. Ser/Thr protein kinase family.</text>
</comment>
<evidence type="ECO:0000256" key="1">
    <source>
        <dbReference type="ARBA" id="ARBA00004479"/>
    </source>
</evidence>
<reference evidence="23 24" key="1">
    <citation type="submission" date="2024-01" db="EMBL/GenBank/DDBJ databases">
        <title>The genomes of 5 underutilized Papilionoideae crops provide insights into root nodulation and disease resistanc.</title>
        <authorList>
            <person name="Yuan L."/>
        </authorList>
    </citation>
    <scope>NUCLEOTIDE SEQUENCE [LARGE SCALE GENOMIC DNA]</scope>
    <source>
        <strain evidence="23">ZHUSHIDOU_FW_LH</strain>
        <tissue evidence="23">Leaf</tissue>
    </source>
</reference>
<dbReference type="PANTHER" id="PTHR45974:SF134">
    <property type="entry name" value="OS01G0960400 PROTEIN"/>
    <property type="match status" value="1"/>
</dbReference>
<dbReference type="GO" id="GO:0016020">
    <property type="term" value="C:membrane"/>
    <property type="evidence" value="ECO:0007669"/>
    <property type="project" value="UniProtKB-SubCell"/>
</dbReference>
<feature type="chain" id="PRO_5042865159" description="non-specific serine/threonine protein kinase" evidence="21">
    <location>
        <begin position="28"/>
        <end position="946"/>
    </location>
</feature>
<evidence type="ECO:0000256" key="14">
    <source>
        <dbReference type="ARBA" id="ARBA00023136"/>
    </source>
</evidence>
<dbReference type="Gene3D" id="3.80.10.10">
    <property type="entry name" value="Ribonuclease Inhibitor"/>
    <property type="match status" value="3"/>
</dbReference>
<feature type="binding site" evidence="19">
    <location>
        <position position="644"/>
    </location>
    <ligand>
        <name>ATP</name>
        <dbReference type="ChEBI" id="CHEBI:30616"/>
    </ligand>
</feature>
<dbReference type="EC" id="2.7.11.1" evidence="3"/>
<keyword evidence="12 19" id="KW-0067">ATP-binding</keyword>
<comment type="catalytic activity">
    <reaction evidence="17">
        <text>L-threonyl-[protein] + ATP = O-phospho-L-threonyl-[protein] + ADP + H(+)</text>
        <dbReference type="Rhea" id="RHEA:46608"/>
        <dbReference type="Rhea" id="RHEA-COMP:11060"/>
        <dbReference type="Rhea" id="RHEA-COMP:11605"/>
        <dbReference type="ChEBI" id="CHEBI:15378"/>
        <dbReference type="ChEBI" id="CHEBI:30013"/>
        <dbReference type="ChEBI" id="CHEBI:30616"/>
        <dbReference type="ChEBI" id="CHEBI:61977"/>
        <dbReference type="ChEBI" id="CHEBI:456216"/>
        <dbReference type="EC" id="2.7.11.1"/>
    </reaction>
</comment>
<dbReference type="FunFam" id="1.10.510.10:FF:000453">
    <property type="entry name" value="LRR receptor-like serine/threonine-protein kinase HSL2"/>
    <property type="match status" value="1"/>
</dbReference>
<dbReference type="PROSITE" id="PS00108">
    <property type="entry name" value="PROTEIN_KINASE_ST"/>
    <property type="match status" value="1"/>
</dbReference>
<keyword evidence="14 20" id="KW-0472">Membrane</keyword>
<evidence type="ECO:0000256" key="9">
    <source>
        <dbReference type="ARBA" id="ARBA00022737"/>
    </source>
</evidence>
<dbReference type="SMART" id="SM00220">
    <property type="entry name" value="S_TKc"/>
    <property type="match status" value="1"/>
</dbReference>
<evidence type="ECO:0000256" key="7">
    <source>
        <dbReference type="ARBA" id="ARBA00022692"/>
    </source>
</evidence>
<evidence type="ECO:0000256" key="11">
    <source>
        <dbReference type="ARBA" id="ARBA00022777"/>
    </source>
</evidence>
<keyword evidence="8 21" id="KW-0732">Signal</keyword>
<gene>
    <name evidence="23" type="ORF">RIF29_17273</name>
</gene>
<comment type="catalytic activity">
    <reaction evidence="18">
        <text>L-seryl-[protein] + ATP = O-phospho-L-seryl-[protein] + ADP + H(+)</text>
        <dbReference type="Rhea" id="RHEA:17989"/>
        <dbReference type="Rhea" id="RHEA-COMP:9863"/>
        <dbReference type="Rhea" id="RHEA-COMP:11604"/>
        <dbReference type="ChEBI" id="CHEBI:15378"/>
        <dbReference type="ChEBI" id="CHEBI:29999"/>
        <dbReference type="ChEBI" id="CHEBI:30616"/>
        <dbReference type="ChEBI" id="CHEBI:83421"/>
        <dbReference type="ChEBI" id="CHEBI:456216"/>
        <dbReference type="EC" id="2.7.11.1"/>
    </reaction>
</comment>
<dbReference type="Pfam" id="PF00069">
    <property type="entry name" value="Pkinase"/>
    <property type="match status" value="1"/>
</dbReference>
<evidence type="ECO:0000256" key="4">
    <source>
        <dbReference type="ARBA" id="ARBA00022527"/>
    </source>
</evidence>
<dbReference type="SUPFAM" id="SSF52058">
    <property type="entry name" value="L domain-like"/>
    <property type="match status" value="1"/>
</dbReference>
<organism evidence="23 24">
    <name type="scientific">Crotalaria pallida</name>
    <name type="common">Smooth rattlebox</name>
    <name type="synonym">Crotalaria striata</name>
    <dbReference type="NCBI Taxonomy" id="3830"/>
    <lineage>
        <taxon>Eukaryota</taxon>
        <taxon>Viridiplantae</taxon>
        <taxon>Streptophyta</taxon>
        <taxon>Embryophyta</taxon>
        <taxon>Tracheophyta</taxon>
        <taxon>Spermatophyta</taxon>
        <taxon>Magnoliopsida</taxon>
        <taxon>eudicotyledons</taxon>
        <taxon>Gunneridae</taxon>
        <taxon>Pentapetalae</taxon>
        <taxon>rosids</taxon>
        <taxon>fabids</taxon>
        <taxon>Fabales</taxon>
        <taxon>Fabaceae</taxon>
        <taxon>Papilionoideae</taxon>
        <taxon>50 kb inversion clade</taxon>
        <taxon>genistoids sensu lato</taxon>
        <taxon>core genistoids</taxon>
        <taxon>Crotalarieae</taxon>
        <taxon>Crotalaria</taxon>
    </lineage>
</organism>
<dbReference type="GO" id="GO:0004674">
    <property type="term" value="F:protein serine/threonine kinase activity"/>
    <property type="evidence" value="ECO:0007669"/>
    <property type="project" value="UniProtKB-KW"/>
</dbReference>
<proteinExistence type="inferred from homology"/>
<evidence type="ECO:0000256" key="12">
    <source>
        <dbReference type="ARBA" id="ARBA00022840"/>
    </source>
</evidence>
<keyword evidence="15" id="KW-0675">Receptor</keyword>
<keyword evidence="13 20" id="KW-1133">Transmembrane helix</keyword>
<dbReference type="InterPro" id="IPR001611">
    <property type="entry name" value="Leu-rich_rpt"/>
</dbReference>
<evidence type="ECO:0000256" key="3">
    <source>
        <dbReference type="ARBA" id="ARBA00012513"/>
    </source>
</evidence>
<evidence type="ECO:0000313" key="24">
    <source>
        <dbReference type="Proteomes" id="UP001372338"/>
    </source>
</evidence>
<feature type="signal peptide" evidence="21">
    <location>
        <begin position="1"/>
        <end position="27"/>
    </location>
</feature>
<dbReference type="Pfam" id="PF08263">
    <property type="entry name" value="LRRNT_2"/>
    <property type="match status" value="1"/>
</dbReference>
<keyword evidence="11" id="KW-0418">Kinase</keyword>
<dbReference type="SUPFAM" id="SSF56112">
    <property type="entry name" value="Protein kinase-like (PK-like)"/>
    <property type="match status" value="1"/>
</dbReference>
<dbReference type="Pfam" id="PF00560">
    <property type="entry name" value="LRR_1"/>
    <property type="match status" value="3"/>
</dbReference>
<dbReference type="PANTHER" id="PTHR45974">
    <property type="entry name" value="RECEPTOR-LIKE PROTEIN 55"/>
    <property type="match status" value="1"/>
</dbReference>
<protein>
    <recommendedName>
        <fullName evidence="3">non-specific serine/threonine protein kinase</fullName>
        <ecNumber evidence="3">2.7.11.1</ecNumber>
    </recommendedName>
</protein>
<dbReference type="PROSITE" id="PS50011">
    <property type="entry name" value="PROTEIN_KINASE_DOM"/>
    <property type="match status" value="1"/>
</dbReference>
<dbReference type="EMBL" id="JAYWIO010000003">
    <property type="protein sequence ID" value="KAK7276140.1"/>
    <property type="molecule type" value="Genomic_DNA"/>
</dbReference>
<comment type="caution">
    <text evidence="23">The sequence shown here is derived from an EMBL/GenBank/DDBJ whole genome shotgun (WGS) entry which is preliminary data.</text>
</comment>
<keyword evidence="5" id="KW-0433">Leucine-rich repeat</keyword>
<evidence type="ECO:0000256" key="5">
    <source>
        <dbReference type="ARBA" id="ARBA00022614"/>
    </source>
</evidence>
<keyword evidence="4" id="KW-0723">Serine/threonine-protein kinase</keyword>
<dbReference type="GO" id="GO:0005524">
    <property type="term" value="F:ATP binding"/>
    <property type="evidence" value="ECO:0007669"/>
    <property type="project" value="UniProtKB-UniRule"/>
</dbReference>
<dbReference type="InterPro" id="IPR017441">
    <property type="entry name" value="Protein_kinase_ATP_BS"/>
</dbReference>
<keyword evidence="10 19" id="KW-0547">Nucleotide-binding</keyword>
<dbReference type="InterPro" id="IPR011009">
    <property type="entry name" value="Kinase-like_dom_sf"/>
</dbReference>
<evidence type="ECO:0000256" key="21">
    <source>
        <dbReference type="SAM" id="SignalP"/>
    </source>
</evidence>
<dbReference type="AlphaFoldDB" id="A0AAN9FHW1"/>
<evidence type="ECO:0000256" key="6">
    <source>
        <dbReference type="ARBA" id="ARBA00022679"/>
    </source>
</evidence>
<evidence type="ECO:0000256" key="2">
    <source>
        <dbReference type="ARBA" id="ARBA00008684"/>
    </source>
</evidence>
<keyword evidence="24" id="KW-1185">Reference proteome</keyword>
<dbReference type="InterPro" id="IPR008271">
    <property type="entry name" value="Ser/Thr_kinase_AS"/>
</dbReference>
<dbReference type="FunFam" id="3.80.10.10:FF:000387">
    <property type="entry name" value="Probable LRR receptor-like serine/threonine-protein kinase At1g06840"/>
    <property type="match status" value="1"/>
</dbReference>
<dbReference type="InterPro" id="IPR032675">
    <property type="entry name" value="LRR_dom_sf"/>
</dbReference>
<evidence type="ECO:0000256" key="17">
    <source>
        <dbReference type="ARBA" id="ARBA00047899"/>
    </source>
</evidence>
<dbReference type="Gene3D" id="3.30.200.20">
    <property type="entry name" value="Phosphorylase Kinase, domain 1"/>
    <property type="match status" value="1"/>
</dbReference>
<evidence type="ECO:0000256" key="15">
    <source>
        <dbReference type="ARBA" id="ARBA00023170"/>
    </source>
</evidence>
<dbReference type="Proteomes" id="UP001372338">
    <property type="component" value="Unassembled WGS sequence"/>
</dbReference>
<dbReference type="PROSITE" id="PS00107">
    <property type="entry name" value="PROTEIN_KINASE_ATP"/>
    <property type="match status" value="1"/>
</dbReference>
<evidence type="ECO:0000256" key="18">
    <source>
        <dbReference type="ARBA" id="ARBA00048679"/>
    </source>
</evidence>